<keyword evidence="2" id="KW-1185">Reference proteome</keyword>
<organism evidence="1 2">
    <name type="scientific">Quillaja saponaria</name>
    <name type="common">Soap bark tree</name>
    <dbReference type="NCBI Taxonomy" id="32244"/>
    <lineage>
        <taxon>Eukaryota</taxon>
        <taxon>Viridiplantae</taxon>
        <taxon>Streptophyta</taxon>
        <taxon>Embryophyta</taxon>
        <taxon>Tracheophyta</taxon>
        <taxon>Spermatophyta</taxon>
        <taxon>Magnoliopsida</taxon>
        <taxon>eudicotyledons</taxon>
        <taxon>Gunneridae</taxon>
        <taxon>Pentapetalae</taxon>
        <taxon>rosids</taxon>
        <taxon>fabids</taxon>
        <taxon>Fabales</taxon>
        <taxon>Quillajaceae</taxon>
        <taxon>Quillaja</taxon>
    </lineage>
</organism>
<sequence>MSITNQEAVRQFQSLMEEMDESMKKTIQVSLLFANFANISKPFQLVDCLQWRIQNEIDTVVTPSIFQLEELQPVLKQKIHTADFGRYPKNGWTKERREHD</sequence>
<dbReference type="AlphaFoldDB" id="A0AAD7LMD5"/>
<dbReference type="EMBL" id="JARAOO010000008">
    <property type="protein sequence ID" value="KAJ7960804.1"/>
    <property type="molecule type" value="Genomic_DNA"/>
</dbReference>
<dbReference type="KEGG" id="qsa:O6P43_021197"/>
<reference evidence="1" key="1">
    <citation type="journal article" date="2023" name="Science">
        <title>Elucidation of the pathway for biosynthesis of saponin adjuvants from the soapbark tree.</title>
        <authorList>
            <person name="Reed J."/>
            <person name="Orme A."/>
            <person name="El-Demerdash A."/>
            <person name="Owen C."/>
            <person name="Martin L.B.B."/>
            <person name="Misra R.C."/>
            <person name="Kikuchi S."/>
            <person name="Rejzek M."/>
            <person name="Martin A.C."/>
            <person name="Harkess A."/>
            <person name="Leebens-Mack J."/>
            <person name="Louveau T."/>
            <person name="Stephenson M.J."/>
            <person name="Osbourn A."/>
        </authorList>
    </citation>
    <scope>NUCLEOTIDE SEQUENCE</scope>
    <source>
        <strain evidence="1">S10</strain>
    </source>
</reference>
<evidence type="ECO:0000313" key="1">
    <source>
        <dbReference type="EMBL" id="KAJ7960804.1"/>
    </source>
</evidence>
<gene>
    <name evidence="1" type="ORF">O6P43_021197</name>
</gene>
<name>A0AAD7LMD5_QUISA</name>
<proteinExistence type="predicted"/>
<protein>
    <submittedName>
        <fullName evidence="1">Phosphatidylinositol transfer protein SEC14</fullName>
    </submittedName>
</protein>
<accession>A0AAD7LMD5</accession>
<dbReference type="Proteomes" id="UP001163823">
    <property type="component" value="Chromosome 8"/>
</dbReference>
<evidence type="ECO:0000313" key="2">
    <source>
        <dbReference type="Proteomes" id="UP001163823"/>
    </source>
</evidence>
<comment type="caution">
    <text evidence="1">The sequence shown here is derived from an EMBL/GenBank/DDBJ whole genome shotgun (WGS) entry which is preliminary data.</text>
</comment>